<sequence>MKNDIDSKTILRVYEFIQKHGVQNNDQKHVHGLIAFSDFDGYTIYLKGCGVLMRYGFHNTYHLEYQHERQKHAFLEKVKYLDTLALS</sequence>
<evidence type="ECO:0000313" key="2">
    <source>
        <dbReference type="Proteomes" id="UP000615755"/>
    </source>
</evidence>
<dbReference type="RefSeq" id="WP_192510118.1">
    <property type="nucleotide sequence ID" value="NZ_AQGV01000015.1"/>
</dbReference>
<comment type="caution">
    <text evidence="1">The sequence shown here is derived from an EMBL/GenBank/DDBJ whole genome shotgun (WGS) entry which is preliminary data.</text>
</comment>
<keyword evidence="2" id="KW-1185">Reference proteome</keyword>
<dbReference type="Proteomes" id="UP000615755">
    <property type="component" value="Unassembled WGS sequence"/>
</dbReference>
<name>A0ABR9EJV8_9GAMM</name>
<dbReference type="Pfam" id="PF11280">
    <property type="entry name" value="DUF3081"/>
    <property type="match status" value="1"/>
</dbReference>
<evidence type="ECO:0008006" key="3">
    <source>
        <dbReference type="Google" id="ProtNLM"/>
    </source>
</evidence>
<proteinExistence type="predicted"/>
<organism evidence="1 2">
    <name type="scientific">Pseudoalteromonas aurantia 208</name>
    <dbReference type="NCBI Taxonomy" id="1314867"/>
    <lineage>
        <taxon>Bacteria</taxon>
        <taxon>Pseudomonadati</taxon>
        <taxon>Pseudomonadota</taxon>
        <taxon>Gammaproteobacteria</taxon>
        <taxon>Alteromonadales</taxon>
        <taxon>Pseudoalteromonadaceae</taxon>
        <taxon>Pseudoalteromonas</taxon>
    </lineage>
</organism>
<dbReference type="InterPro" id="IPR021432">
    <property type="entry name" value="DUF3081"/>
</dbReference>
<protein>
    <recommendedName>
        <fullName evidence="3">DUF3081 domain-containing protein</fullName>
    </recommendedName>
</protein>
<evidence type="ECO:0000313" key="1">
    <source>
        <dbReference type="EMBL" id="MBE0371122.1"/>
    </source>
</evidence>
<gene>
    <name evidence="1" type="ORF">PAUR_b1308</name>
</gene>
<dbReference type="EMBL" id="AQGV01000015">
    <property type="protein sequence ID" value="MBE0371122.1"/>
    <property type="molecule type" value="Genomic_DNA"/>
</dbReference>
<accession>A0ABR9EJV8</accession>
<reference evidence="1 2" key="1">
    <citation type="submission" date="2015-03" db="EMBL/GenBank/DDBJ databases">
        <title>Genome sequence of Pseudoalteromonas aurantia.</title>
        <authorList>
            <person name="Xie B.-B."/>
            <person name="Rong J.-C."/>
            <person name="Qin Q.-L."/>
            <person name="Zhang Y.-Z."/>
        </authorList>
    </citation>
    <scope>NUCLEOTIDE SEQUENCE [LARGE SCALE GENOMIC DNA]</scope>
    <source>
        <strain evidence="1 2">208</strain>
    </source>
</reference>